<accession>A0A2R3QKG6</accession>
<dbReference type="Proteomes" id="UP000238327">
    <property type="component" value="Chromosome"/>
</dbReference>
<dbReference type="AlphaFoldDB" id="A0A2R3QKG6"/>
<dbReference type="RefSeq" id="WP_106737062.1">
    <property type="nucleotide sequence ID" value="NZ_CP027657.1"/>
</dbReference>
<dbReference type="OrthoDB" id="7018205at2"/>
<evidence type="ECO:0000313" key="2">
    <source>
        <dbReference type="Proteomes" id="UP000238327"/>
    </source>
</evidence>
<evidence type="ECO:0000313" key="1">
    <source>
        <dbReference type="EMBL" id="AVO52230.1"/>
    </source>
</evidence>
<reference evidence="1 2" key="1">
    <citation type="submission" date="2018-03" db="EMBL/GenBank/DDBJ databases">
        <title>Complete genome sequence and methylome analysis of Pseudomonas mendocina NEB 698.</title>
        <authorList>
            <person name="Morgan R.D."/>
        </authorList>
    </citation>
    <scope>NUCLEOTIDE SEQUENCE [LARGE SCALE GENOMIC DNA]</scope>
    <source>
        <strain evidence="1 2">NEB698</strain>
    </source>
</reference>
<gene>
    <name evidence="1" type="ORF">C7A17_05470</name>
</gene>
<dbReference type="EMBL" id="CP027657">
    <property type="protein sequence ID" value="AVO52230.1"/>
    <property type="molecule type" value="Genomic_DNA"/>
</dbReference>
<protein>
    <submittedName>
        <fullName evidence="1">Uncharacterized protein</fullName>
    </submittedName>
</protein>
<sequence length="91" mass="10116">MVSFDGYEEWQRSAGLTGSAKRCIPLVWGGEDDPIPLDLDVVTRVQPEADGSARLRRAYHEDVEKLIAIRGSLTYQPIEGLYLAPIDIDLS</sequence>
<name>A0A2R3QKG6_ECTME</name>
<proteinExistence type="predicted"/>
<organism evidence="1 2">
    <name type="scientific">Ectopseudomonas mendocina</name>
    <name type="common">Pseudomonas mendocina</name>
    <dbReference type="NCBI Taxonomy" id="300"/>
    <lineage>
        <taxon>Bacteria</taxon>
        <taxon>Pseudomonadati</taxon>
        <taxon>Pseudomonadota</taxon>
        <taxon>Gammaproteobacteria</taxon>
        <taxon>Pseudomonadales</taxon>
        <taxon>Pseudomonadaceae</taxon>
        <taxon>Ectopseudomonas</taxon>
    </lineage>
</organism>